<evidence type="ECO:0000313" key="1">
    <source>
        <dbReference type="EMBL" id="KAJ9656581.1"/>
    </source>
</evidence>
<reference evidence="1" key="1">
    <citation type="submission" date="2022-10" db="EMBL/GenBank/DDBJ databases">
        <title>Culturing micro-colonial fungi from biological soil crusts in the Mojave desert and describing Neophaeococcomyces mojavensis, and introducing the new genera and species Taxawa tesnikishii.</title>
        <authorList>
            <person name="Kurbessoian T."/>
            <person name="Stajich J.E."/>
        </authorList>
    </citation>
    <scope>NUCLEOTIDE SEQUENCE</scope>
    <source>
        <strain evidence="1">JES_112</strain>
    </source>
</reference>
<gene>
    <name evidence="1" type="ORF">H2198_004815</name>
</gene>
<keyword evidence="2" id="KW-1185">Reference proteome</keyword>
<dbReference type="EMBL" id="JAPDRQ010000075">
    <property type="protein sequence ID" value="KAJ9656581.1"/>
    <property type="molecule type" value="Genomic_DNA"/>
</dbReference>
<sequence length="245" mass="26273">MPPASQGLGSQILAAFALSGARGAVVDLSLESANKAVDDLKEEVKRAGLPEPEIRGYECDASSKDGVDSTFSQIVKDFGRVDVMVTNAGITGGSPAEDYDLDDWKKILDVNVNGTFLFAQAGGKHMIDNKIKGTIIMVSSMSGAIVNRPQKQSAYNVSKAGTTHMMRSLASEWGEHGIRVNSLSPGYIQTAKNSGEEMEKLSKEWVQMIPLHRIAKPEEFRGTVVWMASDASSYMTGADIIVDGG</sequence>
<evidence type="ECO:0000313" key="2">
    <source>
        <dbReference type="Proteomes" id="UP001172386"/>
    </source>
</evidence>
<accession>A0ACC3A7D7</accession>
<comment type="caution">
    <text evidence="1">The sequence shown here is derived from an EMBL/GenBank/DDBJ whole genome shotgun (WGS) entry which is preliminary data.</text>
</comment>
<name>A0ACC3A7D7_9EURO</name>
<protein>
    <submittedName>
        <fullName evidence="1">Uncharacterized protein</fullName>
    </submittedName>
</protein>
<dbReference type="Proteomes" id="UP001172386">
    <property type="component" value="Unassembled WGS sequence"/>
</dbReference>
<organism evidence="1 2">
    <name type="scientific">Neophaeococcomyces mojaviensis</name>
    <dbReference type="NCBI Taxonomy" id="3383035"/>
    <lineage>
        <taxon>Eukaryota</taxon>
        <taxon>Fungi</taxon>
        <taxon>Dikarya</taxon>
        <taxon>Ascomycota</taxon>
        <taxon>Pezizomycotina</taxon>
        <taxon>Eurotiomycetes</taxon>
        <taxon>Chaetothyriomycetidae</taxon>
        <taxon>Chaetothyriales</taxon>
        <taxon>Chaetothyriales incertae sedis</taxon>
        <taxon>Neophaeococcomyces</taxon>
    </lineage>
</organism>
<proteinExistence type="predicted"/>